<dbReference type="InterPro" id="IPR011053">
    <property type="entry name" value="Single_hybrid_motif"/>
</dbReference>
<dbReference type="PROSITE" id="PS00189">
    <property type="entry name" value="LIPOYL"/>
    <property type="match status" value="1"/>
</dbReference>
<evidence type="ECO:0000256" key="2">
    <source>
        <dbReference type="ARBA" id="ARBA00022823"/>
    </source>
</evidence>
<dbReference type="OrthoDB" id="8757798at2"/>
<evidence type="ECO:0000313" key="4">
    <source>
        <dbReference type="EMBL" id="TVO57203.1"/>
    </source>
</evidence>
<name>A0A557QWA7_9RHOO</name>
<dbReference type="InterPro" id="IPR003016">
    <property type="entry name" value="2-oxoA_DH_lipoyl-BS"/>
</dbReference>
<evidence type="ECO:0000256" key="1">
    <source>
        <dbReference type="ARBA" id="ARBA00001938"/>
    </source>
</evidence>
<comment type="caution">
    <text evidence="4">The sequence shown here is derived from an EMBL/GenBank/DDBJ whole genome shotgun (WGS) entry which is preliminary data.</text>
</comment>
<gene>
    <name evidence="4" type="ORF">FHP91_09920</name>
</gene>
<keyword evidence="2" id="KW-0450">Lipoyl</keyword>
<dbReference type="RefSeq" id="WP_144309442.1">
    <property type="nucleotide sequence ID" value="NZ_VMNK01000007.1"/>
</dbReference>
<comment type="cofactor">
    <cofactor evidence="1">
        <name>(R)-lipoate</name>
        <dbReference type="ChEBI" id="CHEBI:83088"/>
    </cofactor>
</comment>
<dbReference type="CDD" id="cd06849">
    <property type="entry name" value="lipoyl_domain"/>
    <property type="match status" value="1"/>
</dbReference>
<dbReference type="Gene3D" id="2.40.50.100">
    <property type="match status" value="1"/>
</dbReference>
<keyword evidence="5" id="KW-1185">Reference proteome</keyword>
<feature type="domain" description="Lipoyl-binding" evidence="3">
    <location>
        <begin position="1"/>
        <end position="80"/>
    </location>
</feature>
<dbReference type="Proteomes" id="UP000319502">
    <property type="component" value="Unassembled WGS sequence"/>
</dbReference>
<dbReference type="SUPFAM" id="SSF51230">
    <property type="entry name" value="Single hybrid motif"/>
    <property type="match status" value="1"/>
</dbReference>
<dbReference type="PROSITE" id="PS50968">
    <property type="entry name" value="BIOTINYL_LIPOYL"/>
    <property type="match status" value="1"/>
</dbReference>
<organism evidence="4 5">
    <name type="scientific">Denitromonas halophila</name>
    <dbReference type="NCBI Taxonomy" id="1629404"/>
    <lineage>
        <taxon>Bacteria</taxon>
        <taxon>Pseudomonadati</taxon>
        <taxon>Pseudomonadota</taxon>
        <taxon>Betaproteobacteria</taxon>
        <taxon>Rhodocyclales</taxon>
        <taxon>Zoogloeaceae</taxon>
        <taxon>Denitromonas</taxon>
    </lineage>
</organism>
<reference evidence="4 5" key="1">
    <citation type="submission" date="2019-07" db="EMBL/GenBank/DDBJ databases">
        <title>The pathways for chlorine oxyanion respiration interact through the shared metabolite chlorate.</title>
        <authorList>
            <person name="Barnum T.P."/>
            <person name="Cheng Y."/>
            <person name="Hill K.A."/>
            <person name="Lucas L.N."/>
            <person name="Carlson H.K."/>
            <person name="Coates J.D."/>
        </authorList>
    </citation>
    <scope>NUCLEOTIDE SEQUENCE [LARGE SCALE GENOMIC DNA]</scope>
    <source>
        <strain evidence="4 5">SFB-3</strain>
    </source>
</reference>
<dbReference type="Pfam" id="PF00364">
    <property type="entry name" value="Biotin_lipoyl"/>
    <property type="match status" value="1"/>
</dbReference>
<evidence type="ECO:0000313" key="5">
    <source>
        <dbReference type="Proteomes" id="UP000319502"/>
    </source>
</evidence>
<evidence type="ECO:0000259" key="3">
    <source>
        <dbReference type="PROSITE" id="PS50968"/>
    </source>
</evidence>
<accession>A0A557QWA7</accession>
<protein>
    <submittedName>
        <fullName evidence="4">Biotin attachment protein</fullName>
    </submittedName>
</protein>
<dbReference type="InterPro" id="IPR000089">
    <property type="entry name" value="Biotin_lipoyl"/>
</dbReference>
<dbReference type="AlphaFoldDB" id="A0A557QWA7"/>
<sequence>MTDIVLDDAVWADVEEGTEALLQEWQVAVGDKVESGDVLGVAELVKTTHEILAPAAGTVARLAVAADDTFGRGVVLAVLEA</sequence>
<dbReference type="EMBL" id="VMNK01000007">
    <property type="protein sequence ID" value="TVO57203.1"/>
    <property type="molecule type" value="Genomic_DNA"/>
</dbReference>
<proteinExistence type="predicted"/>